<evidence type="ECO:0008006" key="4">
    <source>
        <dbReference type="Google" id="ProtNLM"/>
    </source>
</evidence>
<evidence type="ECO:0000313" key="3">
    <source>
        <dbReference type="Proteomes" id="UP001595596"/>
    </source>
</evidence>
<protein>
    <recommendedName>
        <fullName evidence="4">DUF1329 domain-containing protein</fullName>
    </recommendedName>
</protein>
<sequence length="505" mass="55603">MKKISTGMIPVAVALIAGAAAAEERLNLGDLTQGDPFFYTADQSIKADDGQSKLLGTGRPSRTHSQIPHLPVYIGYMSTNYTYRFVTVAEQVLTMIGEGKHGLWRVQENGTIREYLKPGAKGLAPGADPLAPENLEAVRQDYASYLPSEGWDGYRYPDQQVDAEGRLTFVDLPVTHPKYEGRYAGHVPIDLPNFYCTMSENDFPYARLAMDFAFSQPGANQVGPLGKRAGLDIRENYTRVLQLTQFPDARSWVNVGQPGQDALHVDWKPVDAGRMQAEYYLVERPFFNKPYLFLMAVFDNPDNADFRYVRPDGAYWNDLPDKDGLKTEVTLAPRFHLEGGEIADAVGLPLYGVHHPNRAAFGAGGACPLKGGDWGRYPDTSGGSGWPTQYEEVTPLCDAVLVDLKFYANLDGRDWNDPHKYLANAGVGTRQVQYTVQPGTYGTFTDPYNVARGVTNPQQMDVPETITLTYPTAGAPVEYAEVPAPSEDYRVAVPAPSTSCRPIPG</sequence>
<dbReference type="Proteomes" id="UP001595596">
    <property type="component" value="Unassembled WGS sequence"/>
</dbReference>
<accession>A0ABV7RTA1</accession>
<comment type="caution">
    <text evidence="2">The sequence shown here is derived from an EMBL/GenBank/DDBJ whole genome shotgun (WGS) entry which is preliminary data.</text>
</comment>
<gene>
    <name evidence="2" type="ORF">ACFOMP_00295</name>
</gene>
<organism evidence="2 3">
    <name type="scientific">Paracoccus simplex</name>
    <dbReference type="NCBI Taxonomy" id="2086346"/>
    <lineage>
        <taxon>Bacteria</taxon>
        <taxon>Pseudomonadati</taxon>
        <taxon>Pseudomonadota</taxon>
        <taxon>Alphaproteobacteria</taxon>
        <taxon>Rhodobacterales</taxon>
        <taxon>Paracoccaceae</taxon>
        <taxon>Paracoccus</taxon>
    </lineage>
</organism>
<reference evidence="3" key="1">
    <citation type="journal article" date="2019" name="Int. J. Syst. Evol. Microbiol.">
        <title>The Global Catalogue of Microorganisms (GCM) 10K type strain sequencing project: providing services to taxonomists for standard genome sequencing and annotation.</title>
        <authorList>
            <consortium name="The Broad Institute Genomics Platform"/>
            <consortium name="The Broad Institute Genome Sequencing Center for Infectious Disease"/>
            <person name="Wu L."/>
            <person name="Ma J."/>
        </authorList>
    </citation>
    <scope>NUCLEOTIDE SEQUENCE [LARGE SCALE GENOMIC DNA]</scope>
    <source>
        <strain evidence="3">VKM B-3226</strain>
    </source>
</reference>
<name>A0ABV7RTA1_9RHOB</name>
<keyword evidence="3" id="KW-1185">Reference proteome</keyword>
<feature type="chain" id="PRO_5046830934" description="DUF1329 domain-containing protein" evidence="1">
    <location>
        <begin position="23"/>
        <end position="505"/>
    </location>
</feature>
<keyword evidence="1" id="KW-0732">Signal</keyword>
<feature type="signal peptide" evidence="1">
    <location>
        <begin position="1"/>
        <end position="22"/>
    </location>
</feature>
<evidence type="ECO:0000256" key="1">
    <source>
        <dbReference type="SAM" id="SignalP"/>
    </source>
</evidence>
<evidence type="ECO:0000313" key="2">
    <source>
        <dbReference type="EMBL" id="MFC3567894.1"/>
    </source>
</evidence>
<dbReference type="EMBL" id="JBHRXE010000001">
    <property type="protein sequence ID" value="MFC3567894.1"/>
    <property type="molecule type" value="Genomic_DNA"/>
</dbReference>
<proteinExistence type="predicted"/>
<dbReference type="RefSeq" id="WP_379027374.1">
    <property type="nucleotide sequence ID" value="NZ_JBHRXE010000001.1"/>
</dbReference>